<dbReference type="PANTHER" id="PTHR32282">
    <property type="entry name" value="BINDING PROTEIN TRANSPEPTIDASE, PUTATIVE-RELATED"/>
    <property type="match status" value="1"/>
</dbReference>
<feature type="non-terminal residue" evidence="4">
    <location>
        <position position="1"/>
    </location>
</feature>
<evidence type="ECO:0000256" key="1">
    <source>
        <dbReference type="ARBA" id="ARBA00022676"/>
    </source>
</evidence>
<organism evidence="4 5">
    <name type="scientific">Roseovarius nubinhibens</name>
    <dbReference type="NCBI Taxonomy" id="314263"/>
    <lineage>
        <taxon>Bacteria</taxon>
        <taxon>Pseudomonadati</taxon>
        <taxon>Pseudomonadota</taxon>
        <taxon>Alphaproteobacteria</taxon>
        <taxon>Rhodobacterales</taxon>
        <taxon>Roseobacteraceae</taxon>
        <taxon>Roseovarius</taxon>
    </lineage>
</organism>
<dbReference type="InterPro" id="IPR050396">
    <property type="entry name" value="Glycosyltr_51/Transpeptidase"/>
</dbReference>
<name>A0A348WF93_9RHOB</name>
<dbReference type="EMBL" id="DMVW01000142">
    <property type="protein sequence ID" value="HAR53205.1"/>
    <property type="molecule type" value="Genomic_DNA"/>
</dbReference>
<evidence type="ECO:0000259" key="3">
    <source>
        <dbReference type="Pfam" id="PF06832"/>
    </source>
</evidence>
<dbReference type="Proteomes" id="UP000264719">
    <property type="component" value="Unassembled WGS sequence"/>
</dbReference>
<evidence type="ECO:0000313" key="4">
    <source>
        <dbReference type="EMBL" id="HAR53205.1"/>
    </source>
</evidence>
<evidence type="ECO:0000313" key="5">
    <source>
        <dbReference type="Proteomes" id="UP000264719"/>
    </source>
</evidence>
<dbReference type="Gene3D" id="3.40.710.10">
    <property type="entry name" value="DD-peptidase/beta-lactamase superfamily"/>
    <property type="match status" value="1"/>
</dbReference>
<dbReference type="GO" id="GO:0008955">
    <property type="term" value="F:peptidoglycan glycosyltransferase activity"/>
    <property type="evidence" value="ECO:0007669"/>
    <property type="project" value="TreeGrafter"/>
</dbReference>
<proteinExistence type="predicted"/>
<dbReference type="SUPFAM" id="SSF56601">
    <property type="entry name" value="beta-lactamase/transpeptidase-like"/>
    <property type="match status" value="1"/>
</dbReference>
<sequence>HILASLAPPPGAPAGRLAYKTGTSYGHRDAWAVGYDGRHVIGVWIGRPDGTPVPGAFGGDLAAPLLFEAYQRLDSAPEPLPPPPPETLLLATANLPQPLRHFTGREAAFAPAPDAPKLIFPPDGARLALVAGELAVKLRDGTPPFTILANGRPVATGLRQHELILPGLSRGFSELSVIDAKGRAARVRVQLD</sequence>
<keyword evidence="2" id="KW-0808">Transferase</keyword>
<dbReference type="InterPro" id="IPR012338">
    <property type="entry name" value="Beta-lactam/transpept-like"/>
</dbReference>
<feature type="domain" description="Penicillin-binding C-terminal" evidence="3">
    <location>
        <begin position="110"/>
        <end position="189"/>
    </location>
</feature>
<dbReference type="Pfam" id="PF06832">
    <property type="entry name" value="BiPBP_C"/>
    <property type="match status" value="1"/>
</dbReference>
<comment type="caution">
    <text evidence="4">The sequence shown here is derived from an EMBL/GenBank/DDBJ whole genome shotgun (WGS) entry which is preliminary data.</text>
</comment>
<dbReference type="GO" id="GO:0009252">
    <property type="term" value="P:peptidoglycan biosynthetic process"/>
    <property type="evidence" value="ECO:0007669"/>
    <property type="project" value="TreeGrafter"/>
</dbReference>
<dbReference type="GO" id="GO:0030288">
    <property type="term" value="C:outer membrane-bounded periplasmic space"/>
    <property type="evidence" value="ECO:0007669"/>
    <property type="project" value="TreeGrafter"/>
</dbReference>
<dbReference type="AlphaFoldDB" id="A0A348WF93"/>
<evidence type="ECO:0000256" key="2">
    <source>
        <dbReference type="ARBA" id="ARBA00022679"/>
    </source>
</evidence>
<gene>
    <name evidence="4" type="ORF">DCS45_15215</name>
</gene>
<accession>A0A348WF93</accession>
<keyword evidence="1" id="KW-0328">Glycosyltransferase</keyword>
<reference evidence="4 5" key="1">
    <citation type="journal article" date="2018" name="Nat. Biotechnol.">
        <title>A standardized bacterial taxonomy based on genome phylogeny substantially revises the tree of life.</title>
        <authorList>
            <person name="Parks D.H."/>
            <person name="Chuvochina M."/>
            <person name="Waite D.W."/>
            <person name="Rinke C."/>
            <person name="Skarshewski A."/>
            <person name="Chaumeil P.A."/>
            <person name="Hugenholtz P."/>
        </authorList>
    </citation>
    <scope>NUCLEOTIDE SEQUENCE [LARGE SCALE GENOMIC DNA]</scope>
    <source>
        <strain evidence="4">UBA9169</strain>
    </source>
</reference>
<dbReference type="InterPro" id="IPR009647">
    <property type="entry name" value="PBP_C"/>
</dbReference>
<protein>
    <submittedName>
        <fullName evidence="4">Penicillin-binding protein 1C</fullName>
    </submittedName>
</protein>
<dbReference type="PANTHER" id="PTHR32282:SF15">
    <property type="entry name" value="PENICILLIN-BINDING PROTEIN 1C"/>
    <property type="match status" value="1"/>
</dbReference>